<evidence type="ECO:0000256" key="6">
    <source>
        <dbReference type="ARBA" id="ARBA00022448"/>
    </source>
</evidence>
<keyword evidence="7" id="KW-1003">Cell membrane</keyword>
<evidence type="ECO:0000256" key="13">
    <source>
        <dbReference type="SAM" id="Phobius"/>
    </source>
</evidence>
<comment type="subunit">
    <text evidence="4">Part of the SecDF-YidC-YajC translocase complex. The SecDF-YidC-YajC translocase forms a supercomplex with SecYEG, called the holo-translocon (HTL).</text>
</comment>
<dbReference type="GO" id="GO:0015031">
    <property type="term" value="P:protein transport"/>
    <property type="evidence" value="ECO:0007669"/>
    <property type="project" value="UniProtKB-KW"/>
</dbReference>
<comment type="subcellular location">
    <subcellularLocation>
        <location evidence="2">Cell membrane</location>
        <topology evidence="2">Single-pass membrane protein</topology>
    </subcellularLocation>
</comment>
<keyword evidence="12 13" id="KW-0472">Membrane</keyword>
<evidence type="ECO:0000256" key="8">
    <source>
        <dbReference type="ARBA" id="ARBA00022692"/>
    </source>
</evidence>
<dbReference type="PANTHER" id="PTHR33909:SF1">
    <property type="entry name" value="SEC TRANSLOCON ACCESSORY COMPLEX SUBUNIT YAJC"/>
    <property type="match status" value="1"/>
</dbReference>
<keyword evidence="15" id="KW-1185">Reference proteome</keyword>
<proteinExistence type="inferred from homology"/>
<evidence type="ECO:0000256" key="7">
    <source>
        <dbReference type="ARBA" id="ARBA00022475"/>
    </source>
</evidence>
<evidence type="ECO:0000256" key="2">
    <source>
        <dbReference type="ARBA" id="ARBA00004162"/>
    </source>
</evidence>
<comment type="function">
    <text evidence="1">The SecYEG-SecDF-YajC-YidC holo-translocon (HTL) protein secretase/insertase is a supercomplex required for protein secretion, insertion of proteins into membranes, and assembly of membrane protein complexes. While the SecYEG complex is essential for assembly of a number of proteins and complexes, the SecDF-YajC-YidC subcomplex facilitates these functions.</text>
</comment>
<keyword evidence="8 13" id="KW-0812">Transmembrane</keyword>
<keyword evidence="6" id="KW-0813">Transport</keyword>
<dbReference type="PANTHER" id="PTHR33909">
    <property type="entry name" value="SEC TRANSLOCON ACCESSORY COMPLEX SUBUNIT YAJC"/>
    <property type="match status" value="1"/>
</dbReference>
<sequence>MEAFLASPIPMLILMGLVFYFLLIRPQQKRAKEHREMVEGLKRGDEVITQGGLIGKIAKVADEEVTIELSEGVKVRVVRQTIATVRGRPEPKPANDAKSD</sequence>
<dbReference type="PRINTS" id="PR01853">
    <property type="entry name" value="YAJCTRNLCASE"/>
</dbReference>
<keyword evidence="10 13" id="KW-1133">Transmembrane helix</keyword>
<dbReference type="InterPro" id="IPR003849">
    <property type="entry name" value="Preprotein_translocase_YajC"/>
</dbReference>
<dbReference type="Pfam" id="PF02699">
    <property type="entry name" value="YajC"/>
    <property type="match status" value="1"/>
</dbReference>
<comment type="caution">
    <text evidence="14">The sequence shown here is derived from an EMBL/GenBank/DDBJ whole genome shotgun (WGS) entry which is preliminary data.</text>
</comment>
<organism evidence="14 15">
    <name type="scientific">Maricaulis virginensis</name>
    <dbReference type="NCBI Taxonomy" id="144022"/>
    <lineage>
        <taxon>Bacteria</taxon>
        <taxon>Pseudomonadati</taxon>
        <taxon>Pseudomonadota</taxon>
        <taxon>Alphaproteobacteria</taxon>
        <taxon>Maricaulales</taxon>
        <taxon>Maricaulaceae</taxon>
        <taxon>Maricaulis</taxon>
    </lineage>
</organism>
<dbReference type="RefSeq" id="WP_271185200.1">
    <property type="nucleotide sequence ID" value="NZ_BSFE01000001.1"/>
</dbReference>
<evidence type="ECO:0000256" key="10">
    <source>
        <dbReference type="ARBA" id="ARBA00022989"/>
    </source>
</evidence>
<name>A0A9W6MMB3_9PROT</name>
<evidence type="ECO:0000313" key="15">
    <source>
        <dbReference type="Proteomes" id="UP001143486"/>
    </source>
</evidence>
<evidence type="ECO:0000256" key="3">
    <source>
        <dbReference type="ARBA" id="ARBA00006742"/>
    </source>
</evidence>
<protein>
    <recommendedName>
        <fullName evidence="5">Sec translocon accessory complex subunit YajC</fullName>
    </recommendedName>
</protein>
<keyword evidence="11" id="KW-0811">Translocation</keyword>
<feature type="transmembrane region" description="Helical" evidence="13">
    <location>
        <begin position="6"/>
        <end position="24"/>
    </location>
</feature>
<evidence type="ECO:0000256" key="9">
    <source>
        <dbReference type="ARBA" id="ARBA00022927"/>
    </source>
</evidence>
<comment type="similarity">
    <text evidence="3">Belongs to the YajC family.</text>
</comment>
<dbReference type="AlphaFoldDB" id="A0A9W6MMB3"/>
<evidence type="ECO:0000256" key="5">
    <source>
        <dbReference type="ARBA" id="ARBA00014962"/>
    </source>
</evidence>
<dbReference type="SMART" id="SM01323">
    <property type="entry name" value="YajC"/>
    <property type="match status" value="1"/>
</dbReference>
<dbReference type="EMBL" id="BSFE01000001">
    <property type="protein sequence ID" value="GLK50803.1"/>
    <property type="molecule type" value="Genomic_DNA"/>
</dbReference>
<evidence type="ECO:0000313" key="14">
    <source>
        <dbReference type="EMBL" id="GLK50803.1"/>
    </source>
</evidence>
<accession>A0A9W6MMB3</accession>
<gene>
    <name evidence="14" type="ORF">GCM10017621_03110</name>
</gene>
<evidence type="ECO:0000256" key="1">
    <source>
        <dbReference type="ARBA" id="ARBA00002061"/>
    </source>
</evidence>
<evidence type="ECO:0000256" key="12">
    <source>
        <dbReference type="ARBA" id="ARBA00023136"/>
    </source>
</evidence>
<reference evidence="14" key="1">
    <citation type="journal article" date="2014" name="Int. J. Syst. Evol. Microbiol.">
        <title>Complete genome sequence of Corynebacterium casei LMG S-19264T (=DSM 44701T), isolated from a smear-ripened cheese.</title>
        <authorList>
            <consortium name="US DOE Joint Genome Institute (JGI-PGF)"/>
            <person name="Walter F."/>
            <person name="Albersmeier A."/>
            <person name="Kalinowski J."/>
            <person name="Ruckert C."/>
        </authorList>
    </citation>
    <scope>NUCLEOTIDE SEQUENCE</scope>
    <source>
        <strain evidence="14">VKM B-1513</strain>
    </source>
</reference>
<evidence type="ECO:0000256" key="11">
    <source>
        <dbReference type="ARBA" id="ARBA00023010"/>
    </source>
</evidence>
<evidence type="ECO:0000256" key="4">
    <source>
        <dbReference type="ARBA" id="ARBA00011718"/>
    </source>
</evidence>
<keyword evidence="9" id="KW-0653">Protein transport</keyword>
<dbReference type="NCBIfam" id="TIGR00739">
    <property type="entry name" value="yajC"/>
    <property type="match status" value="1"/>
</dbReference>
<dbReference type="Proteomes" id="UP001143486">
    <property type="component" value="Unassembled WGS sequence"/>
</dbReference>
<reference evidence="14" key="2">
    <citation type="submission" date="2023-01" db="EMBL/GenBank/DDBJ databases">
        <authorList>
            <person name="Sun Q."/>
            <person name="Evtushenko L."/>
        </authorList>
    </citation>
    <scope>NUCLEOTIDE SEQUENCE</scope>
    <source>
        <strain evidence="14">VKM B-1513</strain>
    </source>
</reference>
<dbReference type="GO" id="GO:0005886">
    <property type="term" value="C:plasma membrane"/>
    <property type="evidence" value="ECO:0007669"/>
    <property type="project" value="UniProtKB-SubCell"/>
</dbReference>